<dbReference type="GeneID" id="85409352"/>
<feature type="region of interest" description="Disordered" evidence="1">
    <location>
        <begin position="141"/>
        <end position="161"/>
    </location>
</feature>
<sequence>MESHSILHAEELYDRLLSLEGATVQKTSLTQISPLSRVVRTMIVIFELTTKTLARELKIEYSVEYDLELRSLEGSLARLKRCHNDYQCSDGHSELPHEWHTARFNVLSGIAYELMCWLNMEQRPGELKQVKPLVRFLKRHRKGPDDSAKDQYTEKAEDEKDNETLELMQEAKRNGGDSTIYGLIRDAREWGYNHGFLAIESDAAHEDFNIRVTNLAAYTISLEFLQFKRIKDEGSEKALSRMLNKLREGKLEREDAKLLKEHEAAIVNGAWYAAPNPLSSEDKEGTKVIDEESQRIRDRTIREIFGRVGKIFAAVGHDLYEPERHDVGEGEIEA</sequence>
<organism evidence="2 3">
    <name type="scientific">Colletotrichum tamarilloi</name>
    <dbReference type="NCBI Taxonomy" id="1209934"/>
    <lineage>
        <taxon>Eukaryota</taxon>
        <taxon>Fungi</taxon>
        <taxon>Dikarya</taxon>
        <taxon>Ascomycota</taxon>
        <taxon>Pezizomycotina</taxon>
        <taxon>Sordariomycetes</taxon>
        <taxon>Hypocreomycetidae</taxon>
        <taxon>Glomerellales</taxon>
        <taxon>Glomerellaceae</taxon>
        <taxon>Colletotrichum</taxon>
        <taxon>Colletotrichum acutatum species complex</taxon>
    </lineage>
</organism>
<dbReference type="RefSeq" id="XP_060380296.1">
    <property type="nucleotide sequence ID" value="XM_060525114.1"/>
</dbReference>
<evidence type="ECO:0008006" key="4">
    <source>
        <dbReference type="Google" id="ProtNLM"/>
    </source>
</evidence>
<comment type="caution">
    <text evidence="2">The sequence shown here is derived from an EMBL/GenBank/DDBJ whole genome shotgun (WGS) entry which is preliminary data.</text>
</comment>
<gene>
    <name evidence="2" type="ORF">CTAM01_09094</name>
</gene>
<name>A0ABQ9R4C6_9PEZI</name>
<reference evidence="2 3" key="1">
    <citation type="submission" date="2016-10" db="EMBL/GenBank/DDBJ databases">
        <title>The genome sequence of Colletotrichum fioriniae PJ7.</title>
        <authorList>
            <person name="Baroncelli R."/>
        </authorList>
    </citation>
    <scope>NUCLEOTIDE SEQUENCE [LARGE SCALE GENOMIC DNA]</scope>
    <source>
        <strain evidence="2 3">Tom-12</strain>
    </source>
</reference>
<accession>A0ABQ9R4C6</accession>
<protein>
    <recommendedName>
        <fullName evidence="4">AbiV family abortive infection protein</fullName>
    </recommendedName>
</protein>
<proteinExistence type="predicted"/>
<feature type="compositionally biased region" description="Basic and acidic residues" evidence="1">
    <location>
        <begin position="143"/>
        <end position="158"/>
    </location>
</feature>
<evidence type="ECO:0000313" key="3">
    <source>
        <dbReference type="Proteomes" id="UP001227543"/>
    </source>
</evidence>
<keyword evidence="3" id="KW-1185">Reference proteome</keyword>
<evidence type="ECO:0000313" key="2">
    <source>
        <dbReference type="EMBL" id="KAK1494213.1"/>
    </source>
</evidence>
<dbReference type="Proteomes" id="UP001227543">
    <property type="component" value="Unassembled WGS sequence"/>
</dbReference>
<dbReference type="EMBL" id="MLFU01000034">
    <property type="protein sequence ID" value="KAK1494213.1"/>
    <property type="molecule type" value="Genomic_DNA"/>
</dbReference>
<evidence type="ECO:0000256" key="1">
    <source>
        <dbReference type="SAM" id="MobiDB-lite"/>
    </source>
</evidence>